<sequence>MSGVVVRGRALRESHGPTVVLLHPLGAGADFWERAADSLDGLGVYSVDLPGHGGCPVPDAPYGTADVAAALATHLRGLGHQGVHVVGLSLGGLVALELAAHDPGLVSSLVVAATVPFYPEDWRERWRVRAADAARLGVTPFVEPTLQLWLTPAALAADGAEVAYVKRALADIDPRGYALACLALAEADVASRLGTITAPTLLVDGELDAPMFHDGAAHLARSIPGARRAVIPGARHASALEFAEPFARLVRNWVRPGNDSPDEGSR</sequence>
<evidence type="ECO:0000313" key="2">
    <source>
        <dbReference type="EMBL" id="GAA1556513.1"/>
    </source>
</evidence>
<dbReference type="InterPro" id="IPR000073">
    <property type="entry name" value="AB_hydrolase_1"/>
</dbReference>
<gene>
    <name evidence="2" type="ORF">GCM10009827_091800</name>
</gene>
<feature type="domain" description="AB hydrolase-1" evidence="1">
    <location>
        <begin position="17"/>
        <end position="241"/>
    </location>
</feature>
<dbReference type="EMBL" id="BAAAQD010000025">
    <property type="protein sequence ID" value="GAA1556513.1"/>
    <property type="molecule type" value="Genomic_DNA"/>
</dbReference>
<dbReference type="RefSeq" id="WP_344510744.1">
    <property type="nucleotide sequence ID" value="NZ_BAAAQD010000025.1"/>
</dbReference>
<dbReference type="InterPro" id="IPR029058">
    <property type="entry name" value="AB_hydrolase_fold"/>
</dbReference>
<protein>
    <recommendedName>
        <fullName evidence="1">AB hydrolase-1 domain-containing protein</fullName>
    </recommendedName>
</protein>
<comment type="caution">
    <text evidence="2">The sequence shown here is derived from an EMBL/GenBank/DDBJ whole genome shotgun (WGS) entry which is preliminary data.</text>
</comment>
<proteinExistence type="predicted"/>
<dbReference type="Proteomes" id="UP001501470">
    <property type="component" value="Unassembled WGS sequence"/>
</dbReference>
<keyword evidence="3" id="KW-1185">Reference proteome</keyword>
<evidence type="ECO:0000259" key="1">
    <source>
        <dbReference type="Pfam" id="PF00561"/>
    </source>
</evidence>
<organism evidence="2 3">
    <name type="scientific">Dactylosporangium maewongense</name>
    <dbReference type="NCBI Taxonomy" id="634393"/>
    <lineage>
        <taxon>Bacteria</taxon>
        <taxon>Bacillati</taxon>
        <taxon>Actinomycetota</taxon>
        <taxon>Actinomycetes</taxon>
        <taxon>Micromonosporales</taxon>
        <taxon>Micromonosporaceae</taxon>
        <taxon>Dactylosporangium</taxon>
    </lineage>
</organism>
<dbReference type="SUPFAM" id="SSF53474">
    <property type="entry name" value="alpha/beta-Hydrolases"/>
    <property type="match status" value="1"/>
</dbReference>
<dbReference type="PANTHER" id="PTHR43798">
    <property type="entry name" value="MONOACYLGLYCEROL LIPASE"/>
    <property type="match status" value="1"/>
</dbReference>
<accession>A0ABN2CCE5</accession>
<dbReference type="InterPro" id="IPR050266">
    <property type="entry name" value="AB_hydrolase_sf"/>
</dbReference>
<dbReference type="Gene3D" id="3.40.50.1820">
    <property type="entry name" value="alpha/beta hydrolase"/>
    <property type="match status" value="1"/>
</dbReference>
<name>A0ABN2CCE5_9ACTN</name>
<dbReference type="PANTHER" id="PTHR43798:SF5">
    <property type="entry name" value="MONOACYLGLYCEROL LIPASE ABHD6"/>
    <property type="match status" value="1"/>
</dbReference>
<reference evidence="2 3" key="1">
    <citation type="journal article" date="2019" name="Int. J. Syst. Evol. Microbiol.">
        <title>The Global Catalogue of Microorganisms (GCM) 10K type strain sequencing project: providing services to taxonomists for standard genome sequencing and annotation.</title>
        <authorList>
            <consortium name="The Broad Institute Genomics Platform"/>
            <consortium name="The Broad Institute Genome Sequencing Center for Infectious Disease"/>
            <person name="Wu L."/>
            <person name="Ma J."/>
        </authorList>
    </citation>
    <scope>NUCLEOTIDE SEQUENCE [LARGE SCALE GENOMIC DNA]</scope>
    <source>
        <strain evidence="2 3">JCM 15933</strain>
    </source>
</reference>
<dbReference type="Pfam" id="PF00561">
    <property type="entry name" value="Abhydrolase_1"/>
    <property type="match status" value="1"/>
</dbReference>
<evidence type="ECO:0000313" key="3">
    <source>
        <dbReference type="Proteomes" id="UP001501470"/>
    </source>
</evidence>